<organism evidence="1">
    <name type="scientific">Mus musculus</name>
    <name type="common">Mouse</name>
    <dbReference type="NCBI Taxonomy" id="10090"/>
    <lineage>
        <taxon>Eukaryota</taxon>
        <taxon>Metazoa</taxon>
        <taxon>Chordata</taxon>
        <taxon>Craniata</taxon>
        <taxon>Vertebrata</taxon>
        <taxon>Euteleostomi</taxon>
        <taxon>Mammalia</taxon>
        <taxon>Eutheria</taxon>
        <taxon>Euarchontoglires</taxon>
        <taxon>Glires</taxon>
        <taxon>Rodentia</taxon>
        <taxon>Myomorpha</taxon>
        <taxon>Muroidea</taxon>
        <taxon>Muridae</taxon>
        <taxon>Murinae</taxon>
        <taxon>Mus</taxon>
        <taxon>Mus</taxon>
    </lineage>
</organism>
<protein>
    <submittedName>
        <fullName evidence="1">Uncharacterized protein</fullName>
    </submittedName>
</protein>
<dbReference type="AGR" id="MGI:2135882"/>
<evidence type="ECO:0000313" key="1">
    <source>
        <dbReference type="EMBL" id="BAE37667.1"/>
    </source>
</evidence>
<reference evidence="1" key="3">
    <citation type="journal article" date="2000" name="Genome Res.">
        <title>RIKEN integrated sequence analysis (RISA) system--384-format sequencing pipeline with 384 multicapillary sequencer.</title>
        <authorList>
            <person name="Shibata K."/>
            <person name="Itoh M."/>
            <person name="Aizawa K."/>
            <person name="Nagaoka S."/>
            <person name="Sasaki N."/>
            <person name="Carninci P."/>
            <person name="Konno H."/>
            <person name="Akiyama J."/>
            <person name="Nishi K."/>
            <person name="Kitsunai T."/>
            <person name="Tashiro H."/>
            <person name="Itoh M."/>
            <person name="Sumi N."/>
            <person name="Ishii Y."/>
            <person name="Nakamura S."/>
            <person name="Hazama M."/>
            <person name="Nishine T."/>
            <person name="Harada A."/>
            <person name="Yamamoto R."/>
            <person name="Matsumoto H."/>
            <person name="Sakaguchi S."/>
            <person name="Ikegami T."/>
            <person name="Kashiwagi K."/>
            <person name="Fujiwake S."/>
            <person name="Inoue K."/>
            <person name="Togawa Y."/>
            <person name="Izawa M."/>
            <person name="Ohara E."/>
            <person name="Watahiki M."/>
            <person name="Yoneda Y."/>
            <person name="Ishikawa T."/>
            <person name="Ozawa K."/>
            <person name="Tanaka T."/>
            <person name="Matsuura S."/>
            <person name="Kawai J."/>
            <person name="Okazaki Y."/>
            <person name="Muramatsu M."/>
            <person name="Inoue Y."/>
            <person name="Kira A."/>
            <person name="Hayashizaki Y."/>
        </authorList>
    </citation>
    <scope>NUCLEOTIDE SEQUENCE</scope>
    <source>
        <strain evidence="1">C57BL/6J</strain>
        <tissue evidence="1">Hippocampus</tissue>
    </source>
</reference>
<reference evidence="1" key="8">
    <citation type="journal article" date="2005" name="Science">
        <title>Antisense Transcription in the Mammalian Transcriptome.</title>
        <authorList>
            <consortium name="RIKEN Genome Exploration Research Group and Genome Science Group (Genome Network Project Core Group) and the FANTOM Consortium"/>
        </authorList>
    </citation>
    <scope>NUCLEOTIDE SEQUENCE</scope>
    <source>
        <strain evidence="1">C57BL/6J</strain>
        <tissue evidence="1">Hippocampus</tissue>
    </source>
</reference>
<dbReference type="MGI" id="MGI:2135882">
    <property type="gene designation" value="Gpr45"/>
</dbReference>
<dbReference type="AlphaFoldDB" id="Q3TPR8"/>
<gene>
    <name evidence="2" type="primary">Gpr45</name>
</gene>
<dbReference type="EMBL" id="AK164181">
    <property type="protein sequence ID" value="BAE37667.1"/>
    <property type="molecule type" value="mRNA"/>
</dbReference>
<sequence>MVTVPLPQSLPPQDSVIHSTTLYLGLVCSRLGSHQKGLVSEDIQGMDTQERVHFTHQRQQTPDLGSWMPLLDTTSLRKAVKMNTVFKTWSSLLLLSVSKKSLIAYTHLSEVLLPEKPGRG</sequence>
<name>Q3TPR8_MOUSE</name>
<proteinExistence type="evidence at transcript level"/>
<evidence type="ECO:0000313" key="2">
    <source>
        <dbReference type="MGI" id="MGI:2135882"/>
    </source>
</evidence>
<reference evidence="1" key="1">
    <citation type="journal article" date="1999" name="Methods Enzymol.">
        <title>High-efficiency full-length cDNA cloning.</title>
        <authorList>
            <person name="Carninci P."/>
            <person name="Hayashizaki Y."/>
        </authorList>
    </citation>
    <scope>NUCLEOTIDE SEQUENCE</scope>
    <source>
        <strain evidence="1">C57BL/6J</strain>
        <tissue evidence="1">Hippocampus</tissue>
    </source>
</reference>
<reference evidence="1" key="6">
    <citation type="submission" date="2004-04" db="EMBL/GenBank/DDBJ databases">
        <authorList>
            <person name="Arakawa T."/>
            <person name="Carninci P."/>
            <person name="Fukuda S."/>
            <person name="Hashizume W."/>
            <person name="Hayashida K."/>
            <person name="Hori F."/>
            <person name="Iida J."/>
            <person name="Imamura K."/>
            <person name="Imotani K."/>
            <person name="Itoh M."/>
            <person name="Kanagawa S."/>
            <person name="Kawai J."/>
            <person name="Kojima M."/>
            <person name="Konno H."/>
            <person name="Murata M."/>
            <person name="Nakamura M."/>
            <person name="Ninomiya N."/>
            <person name="Nishiyori H."/>
            <person name="Nomura K."/>
            <person name="Ohno M."/>
            <person name="Sakazume N."/>
            <person name="Sano H."/>
            <person name="Sasaki D."/>
            <person name="Shibata K."/>
            <person name="Shiraki T."/>
            <person name="Tagami M."/>
            <person name="Tagami Y."/>
            <person name="Waki K."/>
            <person name="Watahiki A."/>
            <person name="Muramatsu M."/>
            <person name="Hayashizaki Y."/>
        </authorList>
    </citation>
    <scope>NUCLEOTIDE SEQUENCE</scope>
    <source>
        <strain evidence="1">C57BL/6J</strain>
        <tissue evidence="1">Hippocampus</tissue>
    </source>
</reference>
<reference evidence="1" key="7">
    <citation type="journal article" date="2005" name="Science">
        <title>The Transcriptional Landscape of the Mammalian Genome.</title>
        <authorList>
            <consortium name="The FANTOM Consortium"/>
            <consortium name="Riken Genome Exploration Research Group and Genome Science Group (Genome Network Project Core Group)"/>
        </authorList>
    </citation>
    <scope>NUCLEOTIDE SEQUENCE</scope>
    <source>
        <strain evidence="1">C57BL/6J</strain>
        <tissue evidence="1">Hippocampus</tissue>
    </source>
</reference>
<reference evidence="1" key="5">
    <citation type="journal article" date="2002" name="Nature">
        <title>Analysis of the mouse transcriptome based on functional annotation of 60,770 full-length cDNAs.</title>
        <authorList>
            <consortium name="The FANTOM Consortium and the RIKEN Genome Exploration Research Group Phase I and II Team"/>
        </authorList>
    </citation>
    <scope>NUCLEOTIDE SEQUENCE</scope>
    <source>
        <strain evidence="1">C57BL/6J</strain>
        <tissue evidence="1">Hippocampus</tissue>
    </source>
</reference>
<accession>Q3TPR8</accession>
<reference evidence="1" key="2">
    <citation type="journal article" date="2000" name="Genome Res.">
        <title>Normalization and subtraction of cap-trapper-selected cDNAs to prepare full-length cDNA libraries for rapid discovery of new genes.</title>
        <authorList>
            <person name="Carninci P."/>
            <person name="Shibata Y."/>
            <person name="Hayatsu N."/>
            <person name="Sugahara Y."/>
            <person name="Shibata K."/>
            <person name="Itoh M."/>
            <person name="Konno H."/>
            <person name="Okazaki Y."/>
            <person name="Muramatsu M."/>
            <person name="Hayashizaki Y."/>
        </authorList>
    </citation>
    <scope>NUCLEOTIDE SEQUENCE</scope>
    <source>
        <strain evidence="1">C57BL/6J</strain>
        <tissue evidence="1">Hippocampus</tissue>
    </source>
</reference>
<reference evidence="1" key="4">
    <citation type="journal article" date="2001" name="Nature">
        <title>Functional annotation of a full-length mouse cDNA collection.</title>
        <authorList>
            <consortium name="The RIKEN Genome Exploration Research Group Phase II Team and the FANTOM Consortium"/>
        </authorList>
    </citation>
    <scope>NUCLEOTIDE SEQUENCE</scope>
    <source>
        <strain evidence="1">C57BL/6J</strain>
        <tissue evidence="1">Hippocampus</tissue>
    </source>
</reference>